<proteinExistence type="predicted"/>
<organism evidence="2 3">
    <name type="scientific">Macrostomum lignano</name>
    <dbReference type="NCBI Taxonomy" id="282301"/>
    <lineage>
        <taxon>Eukaryota</taxon>
        <taxon>Metazoa</taxon>
        <taxon>Spiralia</taxon>
        <taxon>Lophotrochozoa</taxon>
        <taxon>Platyhelminthes</taxon>
        <taxon>Rhabditophora</taxon>
        <taxon>Macrostomorpha</taxon>
        <taxon>Macrostomida</taxon>
        <taxon>Macrostomidae</taxon>
        <taxon>Macrostomum</taxon>
    </lineage>
</organism>
<reference evidence="3" key="1">
    <citation type="submission" date="2016-11" db="UniProtKB">
        <authorList>
            <consortium name="WormBaseParasite"/>
        </authorList>
    </citation>
    <scope>IDENTIFICATION</scope>
</reference>
<keyword evidence="2" id="KW-1185">Reference proteome</keyword>
<sequence>TAFACCRTARLLLRVPPSLWPASLCLPLHQLTGEFKIITGYKMTHYGGPAVAAIEEQMAAVNIHGEPVGELGWDELPDEKDIPINEDNYSRIRLRLDKPPQPSTCYVFLGDGKENCTFSGAFAQLRRSSRGIFSTDISVEIEEEEEEEQVEQVEQVEQEEQEEQEQDDWPKRLRIDATKMGEN</sequence>
<feature type="compositionally biased region" description="Acidic residues" evidence="1">
    <location>
        <begin position="142"/>
        <end position="167"/>
    </location>
</feature>
<dbReference type="Proteomes" id="UP000095280">
    <property type="component" value="Unplaced"/>
</dbReference>
<feature type="region of interest" description="Disordered" evidence="1">
    <location>
        <begin position="142"/>
        <end position="183"/>
    </location>
</feature>
<evidence type="ECO:0000313" key="3">
    <source>
        <dbReference type="WBParaSite" id="maker-uti_cns_0003882-snap-gene-0.11-mRNA-1"/>
    </source>
</evidence>
<dbReference type="WBParaSite" id="maker-uti_cns_0003882-snap-gene-0.11-mRNA-1">
    <property type="protein sequence ID" value="maker-uti_cns_0003882-snap-gene-0.11-mRNA-1"/>
    <property type="gene ID" value="maker-uti_cns_0003882-snap-gene-0.11"/>
</dbReference>
<evidence type="ECO:0000313" key="2">
    <source>
        <dbReference type="Proteomes" id="UP000095280"/>
    </source>
</evidence>
<evidence type="ECO:0000256" key="1">
    <source>
        <dbReference type="SAM" id="MobiDB-lite"/>
    </source>
</evidence>
<name>A0A1I8GZW2_9PLAT</name>
<feature type="compositionally biased region" description="Basic and acidic residues" evidence="1">
    <location>
        <begin position="168"/>
        <end position="183"/>
    </location>
</feature>
<protein>
    <submittedName>
        <fullName evidence="3">MYOF</fullName>
    </submittedName>
</protein>
<accession>A0A1I8GZW2</accession>
<dbReference type="AlphaFoldDB" id="A0A1I8GZW2"/>